<accession>Q1IIF4</accession>
<dbReference type="AlphaFoldDB" id="Q1IIF4"/>
<organism evidence="1 2">
    <name type="scientific">Koribacter versatilis (strain Ellin345)</name>
    <dbReference type="NCBI Taxonomy" id="204669"/>
    <lineage>
        <taxon>Bacteria</taxon>
        <taxon>Pseudomonadati</taxon>
        <taxon>Acidobacteriota</taxon>
        <taxon>Terriglobia</taxon>
        <taxon>Terriglobales</taxon>
        <taxon>Candidatus Korobacteraceae</taxon>
        <taxon>Candidatus Korobacter</taxon>
    </lineage>
</organism>
<dbReference type="STRING" id="204669.Acid345_4346"/>
<dbReference type="EnsemblBacteria" id="ABF43346">
    <property type="protein sequence ID" value="ABF43346"/>
    <property type="gene ID" value="Acid345_4346"/>
</dbReference>
<proteinExistence type="predicted"/>
<sequence>MNSDCKFYVFREGRRTVPGEQLLTGLRGSLFRAKDEDSWTDAMLRCGELECALEDAGDPQARHVAAVSNACADKLVHRDYFGGRELGGWLPVRLEGEVTVATPEGFAYYALHPRQYADVAAKFGVFRHGAKTHEAAPEVVVIGIRSIGTTLSAMTTAALRLRGLHVERFTVRPAGHPFDRKVKFNPAQSHTIRTARLQDALFVIVDEGPGLSGSSFLSVAEALVAERVPSGQIVLVPNHAPHLPWLRANNAAVRWQRYRTVTPAAGRSPEGEWIGGGEWRKKTFANESEWPGVWTSMERAKFADDRVLWKFEGIGPYGARARSTARALADAGFAPNAVRDEHGYVGYDLIRGRAAKAQDLSDERLKRIAEYCAFRSEECKTEVTEAQQKDLATMLRVNYERGFDRKLAPQFRNLPVERPTVCDGKMSPHEWLLTEDGRMLKLDATSHGDDHFFPGPCDVAWDLAGAIVEWGMDRATGEQFLRQYTALTGDNVTGRMRNYLLAYAMFRMAWTHMAAAAMKGTAEATRLMRDSDHYREYVSGLVMGAAKAVPVARAS</sequence>
<evidence type="ECO:0000313" key="1">
    <source>
        <dbReference type="EMBL" id="ABF43346.1"/>
    </source>
</evidence>
<name>Q1IIF4_KORVE</name>
<dbReference type="HOGENOM" id="CLU_468418_0_0_0"/>
<dbReference type="Proteomes" id="UP000002432">
    <property type="component" value="Chromosome"/>
</dbReference>
<keyword evidence="2" id="KW-1185">Reference proteome</keyword>
<evidence type="ECO:0000313" key="2">
    <source>
        <dbReference type="Proteomes" id="UP000002432"/>
    </source>
</evidence>
<dbReference type="RefSeq" id="WP_011525143.1">
    <property type="nucleotide sequence ID" value="NC_008009.1"/>
</dbReference>
<gene>
    <name evidence="1" type="ordered locus">Acid345_4346</name>
</gene>
<dbReference type="KEGG" id="aba:Acid345_4346"/>
<dbReference type="EMBL" id="CP000360">
    <property type="protein sequence ID" value="ABF43346.1"/>
    <property type="molecule type" value="Genomic_DNA"/>
</dbReference>
<protein>
    <submittedName>
        <fullName evidence="1">Uncharacterized protein</fullName>
    </submittedName>
</protein>
<dbReference type="eggNOG" id="COG0510">
    <property type="taxonomic scope" value="Bacteria"/>
</dbReference>
<reference evidence="1 2" key="1">
    <citation type="journal article" date="2009" name="Appl. Environ. Microbiol.">
        <title>Three genomes from the phylum Acidobacteria provide insight into the lifestyles of these microorganisms in soils.</title>
        <authorList>
            <person name="Ward N.L."/>
            <person name="Challacombe J.F."/>
            <person name="Janssen P.H."/>
            <person name="Henrissat B."/>
            <person name="Coutinho P.M."/>
            <person name="Wu M."/>
            <person name="Xie G."/>
            <person name="Haft D.H."/>
            <person name="Sait M."/>
            <person name="Badger J."/>
            <person name="Barabote R.D."/>
            <person name="Bradley B."/>
            <person name="Brettin T.S."/>
            <person name="Brinkac L.M."/>
            <person name="Bruce D."/>
            <person name="Creasy T."/>
            <person name="Daugherty S.C."/>
            <person name="Davidsen T.M."/>
            <person name="DeBoy R.T."/>
            <person name="Detter J.C."/>
            <person name="Dodson R.J."/>
            <person name="Durkin A.S."/>
            <person name="Ganapathy A."/>
            <person name="Gwinn-Giglio M."/>
            <person name="Han C.S."/>
            <person name="Khouri H."/>
            <person name="Kiss H."/>
            <person name="Kothari S.P."/>
            <person name="Madupu R."/>
            <person name="Nelson K.E."/>
            <person name="Nelson W.C."/>
            <person name="Paulsen I."/>
            <person name="Penn K."/>
            <person name="Ren Q."/>
            <person name="Rosovitz M.J."/>
            <person name="Selengut J.D."/>
            <person name="Shrivastava S."/>
            <person name="Sullivan S.A."/>
            <person name="Tapia R."/>
            <person name="Thompson L.S."/>
            <person name="Watkins K.L."/>
            <person name="Yang Q."/>
            <person name="Yu C."/>
            <person name="Zafar N."/>
            <person name="Zhou L."/>
            <person name="Kuske C.R."/>
        </authorList>
    </citation>
    <scope>NUCLEOTIDE SEQUENCE [LARGE SCALE GENOMIC DNA]</scope>
    <source>
        <strain evidence="1 2">Ellin345</strain>
    </source>
</reference>
<dbReference type="OrthoDB" id="7592571at2"/>